<dbReference type="Proteomes" id="UP001209878">
    <property type="component" value="Unassembled WGS sequence"/>
</dbReference>
<dbReference type="EMBL" id="JAODUO010000230">
    <property type="protein sequence ID" value="KAK2185560.1"/>
    <property type="molecule type" value="Genomic_DNA"/>
</dbReference>
<evidence type="ECO:0000313" key="3">
    <source>
        <dbReference type="Proteomes" id="UP001209878"/>
    </source>
</evidence>
<feature type="transmembrane region" description="Helical" evidence="1">
    <location>
        <begin position="6"/>
        <end position="28"/>
    </location>
</feature>
<keyword evidence="1" id="KW-0812">Transmembrane</keyword>
<keyword evidence="3" id="KW-1185">Reference proteome</keyword>
<gene>
    <name evidence="2" type="ORF">NP493_228g04017</name>
</gene>
<reference evidence="2" key="1">
    <citation type="journal article" date="2023" name="Mol. Biol. Evol.">
        <title>Third-Generation Sequencing Reveals the Adaptive Role of the Epigenome in Three Deep-Sea Polychaetes.</title>
        <authorList>
            <person name="Perez M."/>
            <person name="Aroh O."/>
            <person name="Sun Y."/>
            <person name="Lan Y."/>
            <person name="Juniper S.K."/>
            <person name="Young C.R."/>
            <person name="Angers B."/>
            <person name="Qian P.Y."/>
        </authorList>
    </citation>
    <scope>NUCLEOTIDE SEQUENCE</scope>
    <source>
        <strain evidence="2">R07B-5</strain>
    </source>
</reference>
<accession>A0AAD9NZZ8</accession>
<keyword evidence="1" id="KW-1133">Transmembrane helix</keyword>
<evidence type="ECO:0000313" key="2">
    <source>
        <dbReference type="EMBL" id="KAK2185560.1"/>
    </source>
</evidence>
<comment type="caution">
    <text evidence="2">The sequence shown here is derived from an EMBL/GenBank/DDBJ whole genome shotgun (WGS) entry which is preliminary data.</text>
</comment>
<keyword evidence="1" id="KW-0472">Membrane</keyword>
<organism evidence="2 3">
    <name type="scientific">Ridgeia piscesae</name>
    <name type="common">Tubeworm</name>
    <dbReference type="NCBI Taxonomy" id="27915"/>
    <lineage>
        <taxon>Eukaryota</taxon>
        <taxon>Metazoa</taxon>
        <taxon>Spiralia</taxon>
        <taxon>Lophotrochozoa</taxon>
        <taxon>Annelida</taxon>
        <taxon>Polychaeta</taxon>
        <taxon>Sedentaria</taxon>
        <taxon>Canalipalpata</taxon>
        <taxon>Sabellida</taxon>
        <taxon>Siboglinidae</taxon>
        <taxon>Ridgeia</taxon>
    </lineage>
</organism>
<dbReference type="AlphaFoldDB" id="A0AAD9NZZ8"/>
<sequence length="83" mass="9394">MPPWLIVALPLLGCLGVIVFLALLVGLASRRRKRREDPAPPPRHRRWIRDGNMLSLGLHCIVTIQCHTVLCQPADIRGIPCYY</sequence>
<name>A0AAD9NZZ8_RIDPI</name>
<protein>
    <submittedName>
        <fullName evidence="2">Uncharacterized protein</fullName>
    </submittedName>
</protein>
<proteinExistence type="predicted"/>
<evidence type="ECO:0000256" key="1">
    <source>
        <dbReference type="SAM" id="Phobius"/>
    </source>
</evidence>